<evidence type="ECO:0000313" key="7">
    <source>
        <dbReference type="EMBL" id="KAJ2782462.1"/>
    </source>
</evidence>
<sequence>MLPGAADRQRDTGGDSTPDEDQGIIRCICDIDDDDGFTIQCENCMVWQHAMCVDVEQDNVPDEYLCEQCNPRRLDVKKAVERQKRRLNSENKVAKEARKKQRYASGKGLSEQQRRRRAGDAKQARASKGARDHGSLSPAGGVQSPEKARSSPAPAAHDGGRGDYAGIERNILGPDVEVLFHSVLSQLAAALDGGGGGRGVAPIGRAQLERAAQTHRGAAGRDHAQAGLFAGEAVRAHGFICEYRGQVVLKAAYKEDPKNYYGLLRTTRPFSQFHRDIDLCVDARRHGSEARFVRRSCQANAELKSMYVADGAGAGASDAAILLGLFATRDIAPGEEVTVAWAWEDGQPPAVAAMEPADAEDYLGRPEGRRMSKVWRQVFGGTGCACADAACAVRRLFAMLGVEESLPPAEPGPAAAAARRRPSRASPARSATHSRKSSADQLLLQHQQHQQSRPGDAATSNGSASASNGEPRSRRKPSGARAASPPSAADIPQKKLWISQYLERAEAPAPPPPPPPPPPPTLPLAGSAQEPPPPQKAHASQSQKAPASQPAAEPAPQKDPAAAAPVAAPEPEPETVVAARAVVKSEPIDGDAPTPSPSSPSLSRPEAAPEAKAEPAASTDPKPPPEPAKDAAAGDDAAPRAPTPVKKQRLSLEEYNKRRRGNNAARDGDAKSADAGSGAATPASPPAGPPPSSGSLGSSGPLPAGPPPPGPLASSGSLPAGPVPDHLGRRGAPPGSGPRFDRSAPPLPPPPPPLPPGPRADERRAFRVRSQSRDRGSPGPGGGHEQRRFNSFGAYHHHHHHNHAAPPGPPPPPPPPRGGGEWRANGHAPGAMRAMSMSPVPPHPHRPHPHRGPGPGPGAGSPAQ</sequence>
<evidence type="ECO:0000256" key="4">
    <source>
        <dbReference type="ARBA" id="ARBA00022853"/>
    </source>
</evidence>
<feature type="compositionally biased region" description="Low complexity" evidence="5">
    <location>
        <begin position="673"/>
        <end position="682"/>
    </location>
</feature>
<dbReference type="PROSITE" id="PS50280">
    <property type="entry name" value="SET"/>
    <property type="match status" value="1"/>
</dbReference>
<keyword evidence="2" id="KW-0863">Zinc-finger</keyword>
<keyword evidence="8" id="KW-1185">Reference proteome</keyword>
<keyword evidence="3" id="KW-0862">Zinc</keyword>
<accession>A0A9W8HDF8</accession>
<dbReference type="AlphaFoldDB" id="A0A9W8HDF8"/>
<evidence type="ECO:0000313" key="8">
    <source>
        <dbReference type="Proteomes" id="UP001140217"/>
    </source>
</evidence>
<proteinExistence type="predicted"/>
<feature type="domain" description="SET" evidence="6">
    <location>
        <begin position="206"/>
        <end position="342"/>
    </location>
</feature>
<name>A0A9W8HDF8_9FUNG</name>
<dbReference type="PROSITE" id="PS01359">
    <property type="entry name" value="ZF_PHD_1"/>
    <property type="match status" value="1"/>
</dbReference>
<evidence type="ECO:0000256" key="3">
    <source>
        <dbReference type="ARBA" id="ARBA00022833"/>
    </source>
</evidence>
<organism evidence="7 8">
    <name type="scientific">Coemansia javaensis</name>
    <dbReference type="NCBI Taxonomy" id="2761396"/>
    <lineage>
        <taxon>Eukaryota</taxon>
        <taxon>Fungi</taxon>
        <taxon>Fungi incertae sedis</taxon>
        <taxon>Zoopagomycota</taxon>
        <taxon>Kickxellomycotina</taxon>
        <taxon>Kickxellomycetes</taxon>
        <taxon>Kickxellales</taxon>
        <taxon>Kickxellaceae</taxon>
        <taxon>Coemansia</taxon>
    </lineage>
</organism>
<dbReference type="InterPro" id="IPR019786">
    <property type="entry name" value="Zinc_finger_PHD-type_CS"/>
</dbReference>
<feature type="compositionally biased region" description="Basic and acidic residues" evidence="5">
    <location>
        <begin position="83"/>
        <end position="96"/>
    </location>
</feature>
<dbReference type="GO" id="GO:0034967">
    <property type="term" value="C:Set3 complex"/>
    <property type="evidence" value="ECO:0007669"/>
    <property type="project" value="TreeGrafter"/>
</dbReference>
<feature type="region of interest" description="Disordered" evidence="5">
    <location>
        <begin position="405"/>
        <end position="864"/>
    </location>
</feature>
<protein>
    <submittedName>
        <fullName evidence="7">SET domain-containing protein 3</fullName>
    </submittedName>
</protein>
<dbReference type="InterPro" id="IPR013083">
    <property type="entry name" value="Znf_RING/FYVE/PHD"/>
</dbReference>
<dbReference type="GO" id="GO:0008270">
    <property type="term" value="F:zinc ion binding"/>
    <property type="evidence" value="ECO:0007669"/>
    <property type="project" value="UniProtKB-KW"/>
</dbReference>
<dbReference type="GO" id="GO:0006325">
    <property type="term" value="P:chromatin organization"/>
    <property type="evidence" value="ECO:0007669"/>
    <property type="project" value="UniProtKB-KW"/>
</dbReference>
<dbReference type="InterPro" id="IPR011011">
    <property type="entry name" value="Znf_FYVE_PHD"/>
</dbReference>
<dbReference type="InterPro" id="IPR001214">
    <property type="entry name" value="SET_dom"/>
</dbReference>
<dbReference type="Pfam" id="PF20826">
    <property type="entry name" value="PHD_5"/>
    <property type="match status" value="1"/>
</dbReference>
<dbReference type="GO" id="GO:0006355">
    <property type="term" value="P:regulation of DNA-templated transcription"/>
    <property type="evidence" value="ECO:0007669"/>
    <property type="project" value="TreeGrafter"/>
</dbReference>
<evidence type="ECO:0000256" key="5">
    <source>
        <dbReference type="SAM" id="MobiDB-lite"/>
    </source>
</evidence>
<dbReference type="GO" id="GO:0070210">
    <property type="term" value="C:Rpd3L-Expanded complex"/>
    <property type="evidence" value="ECO:0007669"/>
    <property type="project" value="TreeGrafter"/>
</dbReference>
<feature type="compositionally biased region" description="Pro residues" evidence="5">
    <location>
        <begin position="683"/>
        <end position="692"/>
    </location>
</feature>
<feature type="compositionally biased region" description="Low complexity" evidence="5">
    <location>
        <begin position="536"/>
        <end position="582"/>
    </location>
</feature>
<dbReference type="PANTHER" id="PTHR46462:SF3">
    <property type="entry name" value="UPSET, ISOFORM A"/>
    <property type="match status" value="1"/>
</dbReference>
<dbReference type="OrthoDB" id="79252at2759"/>
<feature type="compositionally biased region" description="Low complexity" evidence="5">
    <location>
        <begin position="693"/>
        <end position="702"/>
    </location>
</feature>
<dbReference type="SUPFAM" id="SSF82199">
    <property type="entry name" value="SET domain"/>
    <property type="match status" value="1"/>
</dbReference>
<feature type="compositionally biased region" description="Pro residues" evidence="5">
    <location>
        <begin position="508"/>
        <end position="522"/>
    </location>
</feature>
<feature type="region of interest" description="Disordered" evidence="5">
    <location>
        <begin position="83"/>
        <end position="162"/>
    </location>
</feature>
<feature type="compositionally biased region" description="Low complexity" evidence="5">
    <location>
        <begin position="441"/>
        <end position="469"/>
    </location>
</feature>
<dbReference type="PANTHER" id="PTHR46462">
    <property type="entry name" value="UPSET, ISOFORM A"/>
    <property type="match status" value="1"/>
</dbReference>
<gene>
    <name evidence="7" type="primary">SET3</name>
    <name evidence="7" type="ORF">H4R18_002268</name>
</gene>
<dbReference type="EMBL" id="JANBUL010000072">
    <property type="protein sequence ID" value="KAJ2782462.1"/>
    <property type="molecule type" value="Genomic_DNA"/>
</dbReference>
<dbReference type="SMART" id="SM00249">
    <property type="entry name" value="PHD"/>
    <property type="match status" value="1"/>
</dbReference>
<dbReference type="SMART" id="SM00317">
    <property type="entry name" value="SET"/>
    <property type="match status" value="1"/>
</dbReference>
<feature type="compositionally biased region" description="Basic and acidic residues" evidence="5">
    <location>
        <begin position="118"/>
        <end position="134"/>
    </location>
</feature>
<comment type="caution">
    <text evidence="7">The sequence shown here is derived from an EMBL/GenBank/DDBJ whole genome shotgun (WGS) entry which is preliminary data.</text>
</comment>
<keyword evidence="1" id="KW-0479">Metal-binding</keyword>
<dbReference type="Gene3D" id="3.30.40.10">
    <property type="entry name" value="Zinc/RING finger domain, C3HC4 (zinc finger)"/>
    <property type="match status" value="1"/>
</dbReference>
<feature type="compositionally biased region" description="Basic and acidic residues" evidence="5">
    <location>
        <begin position="759"/>
        <end position="776"/>
    </location>
</feature>
<dbReference type="SUPFAM" id="SSF57903">
    <property type="entry name" value="FYVE/PHD zinc finger"/>
    <property type="match status" value="1"/>
</dbReference>
<evidence type="ECO:0000256" key="2">
    <source>
        <dbReference type="ARBA" id="ARBA00022771"/>
    </source>
</evidence>
<feature type="compositionally biased region" description="Low complexity" evidence="5">
    <location>
        <begin position="479"/>
        <end position="489"/>
    </location>
</feature>
<dbReference type="Proteomes" id="UP001140217">
    <property type="component" value="Unassembled WGS sequence"/>
</dbReference>
<dbReference type="Pfam" id="PF00856">
    <property type="entry name" value="SET"/>
    <property type="match status" value="1"/>
</dbReference>
<dbReference type="InterPro" id="IPR001965">
    <property type="entry name" value="Znf_PHD"/>
</dbReference>
<reference evidence="7" key="1">
    <citation type="submission" date="2022-07" db="EMBL/GenBank/DDBJ databases">
        <title>Phylogenomic reconstructions and comparative analyses of Kickxellomycotina fungi.</title>
        <authorList>
            <person name="Reynolds N.K."/>
            <person name="Stajich J.E."/>
            <person name="Barry K."/>
            <person name="Grigoriev I.V."/>
            <person name="Crous P."/>
            <person name="Smith M.E."/>
        </authorList>
    </citation>
    <scope>NUCLEOTIDE SEQUENCE</scope>
    <source>
        <strain evidence="7">NBRC 105414</strain>
    </source>
</reference>
<dbReference type="InterPro" id="IPR046341">
    <property type="entry name" value="SET_dom_sf"/>
</dbReference>
<dbReference type="Gene3D" id="2.170.270.10">
    <property type="entry name" value="SET domain"/>
    <property type="match status" value="1"/>
</dbReference>
<feature type="compositionally biased region" description="Pro residues" evidence="5">
    <location>
        <begin position="806"/>
        <end position="817"/>
    </location>
</feature>
<keyword evidence="4" id="KW-0156">Chromatin regulator</keyword>
<feature type="compositionally biased region" description="Pro residues" evidence="5">
    <location>
        <begin position="745"/>
        <end position="758"/>
    </location>
</feature>
<evidence type="ECO:0000256" key="1">
    <source>
        <dbReference type="ARBA" id="ARBA00022723"/>
    </source>
</evidence>
<feature type="compositionally biased region" description="Low complexity" evidence="5">
    <location>
        <begin position="630"/>
        <end position="644"/>
    </location>
</feature>
<evidence type="ECO:0000259" key="6">
    <source>
        <dbReference type="PROSITE" id="PS50280"/>
    </source>
</evidence>